<comment type="caution">
    <text evidence="8">Lacks conserved residue(s) required for the propagation of feature annotation.</text>
</comment>
<dbReference type="AlphaFoldDB" id="A0AAV0D665"/>
<evidence type="ECO:0000256" key="5">
    <source>
        <dbReference type="ARBA" id="ARBA00022840"/>
    </source>
</evidence>
<dbReference type="PANTHER" id="PTHR31187:SF13">
    <property type="entry name" value="ADP,ATP CARRIER PROTEIN 1, CHLOROPLASTIC"/>
    <property type="match status" value="1"/>
</dbReference>
<dbReference type="EMBL" id="CAMAPF010000066">
    <property type="protein sequence ID" value="CAH9091081.1"/>
    <property type="molecule type" value="Genomic_DNA"/>
</dbReference>
<comment type="similarity">
    <text evidence="8">Belongs to the ADP/ATP translocase tlc family.</text>
</comment>
<keyword evidence="5 8" id="KW-0067">ATP-binding</keyword>
<dbReference type="Pfam" id="PF03219">
    <property type="entry name" value="TLC"/>
    <property type="match status" value="1"/>
</dbReference>
<sequence length="232" mass="24236">MGDFSTATGIATFTMMLLSQWVFDKYGWGVAAKITPTVLLLTGFGFFSLILFGGPLVPTLAKFGMTPLLAAVYVGALQNIFSKSAKYSLFDPCKEMAYIPLDEDTKVKGKAAIDVVCNPLGKSGGALIQQFMILTFGSLANSTPYLGGVLLVIVLAWLSAAKSLDGQFTELRREEELEKALEKAVEALKIPAVSLGGNGNGSLSSSGSSLSNNPAIGSDSTSASSEPSSKSA</sequence>
<evidence type="ECO:0000256" key="7">
    <source>
        <dbReference type="ARBA" id="ARBA00023136"/>
    </source>
</evidence>
<evidence type="ECO:0000313" key="10">
    <source>
        <dbReference type="EMBL" id="CAH9091081.1"/>
    </source>
</evidence>
<feature type="transmembrane region" description="Helical" evidence="8">
    <location>
        <begin position="6"/>
        <end position="23"/>
    </location>
</feature>
<comment type="subcellular location">
    <subcellularLocation>
        <location evidence="1">Membrane</location>
        <topology evidence="1">Multi-pass membrane protein</topology>
    </subcellularLocation>
    <subcellularLocation>
        <location evidence="8">Plastid</location>
        <location evidence="8">Chloroplast membrane</location>
        <topology evidence="8">Multi-pass membrane protein</topology>
    </subcellularLocation>
</comment>
<evidence type="ECO:0000256" key="6">
    <source>
        <dbReference type="ARBA" id="ARBA00022989"/>
    </source>
</evidence>
<dbReference type="GO" id="GO:0005471">
    <property type="term" value="F:ATP:ADP antiporter activity"/>
    <property type="evidence" value="ECO:0007669"/>
    <property type="project" value="InterPro"/>
</dbReference>
<evidence type="ECO:0000256" key="9">
    <source>
        <dbReference type="SAM" id="MobiDB-lite"/>
    </source>
</evidence>
<keyword evidence="4 8" id="KW-0547">Nucleotide-binding</keyword>
<keyword evidence="8" id="KW-0934">Plastid</keyword>
<feature type="transmembrane region" description="Helical" evidence="8">
    <location>
        <begin position="131"/>
        <end position="158"/>
    </location>
</feature>
<dbReference type="Proteomes" id="UP001152523">
    <property type="component" value="Unassembled WGS sequence"/>
</dbReference>
<keyword evidence="2 8" id="KW-0813">Transport</keyword>
<proteinExistence type="inferred from homology"/>
<protein>
    <recommendedName>
        <fullName evidence="8">ADP,ATP carrier protein</fullName>
    </recommendedName>
</protein>
<feature type="transmembrane region" description="Helical" evidence="8">
    <location>
        <begin position="35"/>
        <end position="57"/>
    </location>
</feature>
<keyword evidence="11" id="KW-1185">Reference proteome</keyword>
<evidence type="ECO:0000256" key="4">
    <source>
        <dbReference type="ARBA" id="ARBA00022741"/>
    </source>
</evidence>
<keyword evidence="3 8" id="KW-0812">Transmembrane</keyword>
<feature type="transmembrane region" description="Helical" evidence="8">
    <location>
        <begin position="63"/>
        <end position="81"/>
    </location>
</feature>
<comment type="caution">
    <text evidence="10">The sequence shown here is derived from an EMBL/GenBank/DDBJ whole genome shotgun (WGS) entry which is preliminary data.</text>
</comment>
<evidence type="ECO:0000313" key="11">
    <source>
        <dbReference type="Proteomes" id="UP001152523"/>
    </source>
</evidence>
<keyword evidence="8" id="KW-0150">Chloroplast</keyword>
<organism evidence="10 11">
    <name type="scientific">Cuscuta epithymum</name>
    <dbReference type="NCBI Taxonomy" id="186058"/>
    <lineage>
        <taxon>Eukaryota</taxon>
        <taxon>Viridiplantae</taxon>
        <taxon>Streptophyta</taxon>
        <taxon>Embryophyta</taxon>
        <taxon>Tracheophyta</taxon>
        <taxon>Spermatophyta</taxon>
        <taxon>Magnoliopsida</taxon>
        <taxon>eudicotyledons</taxon>
        <taxon>Gunneridae</taxon>
        <taxon>Pentapetalae</taxon>
        <taxon>asterids</taxon>
        <taxon>lamiids</taxon>
        <taxon>Solanales</taxon>
        <taxon>Convolvulaceae</taxon>
        <taxon>Cuscuteae</taxon>
        <taxon>Cuscuta</taxon>
        <taxon>Cuscuta subgen. Cuscuta</taxon>
    </lineage>
</organism>
<evidence type="ECO:0000256" key="1">
    <source>
        <dbReference type="ARBA" id="ARBA00004141"/>
    </source>
</evidence>
<dbReference type="GO" id="GO:0005524">
    <property type="term" value="F:ATP binding"/>
    <property type="evidence" value="ECO:0007669"/>
    <property type="project" value="UniProtKB-KW"/>
</dbReference>
<feature type="region of interest" description="Disordered" evidence="9">
    <location>
        <begin position="193"/>
        <end position="232"/>
    </location>
</feature>
<evidence type="ECO:0000256" key="2">
    <source>
        <dbReference type="ARBA" id="ARBA00022448"/>
    </source>
</evidence>
<evidence type="ECO:0000256" key="3">
    <source>
        <dbReference type="ARBA" id="ARBA00022692"/>
    </source>
</evidence>
<dbReference type="GO" id="GO:0031969">
    <property type="term" value="C:chloroplast membrane"/>
    <property type="evidence" value="ECO:0007669"/>
    <property type="project" value="UniProtKB-SubCell"/>
</dbReference>
<accession>A0AAV0D665</accession>
<keyword evidence="7 8" id="KW-0472">Membrane</keyword>
<evidence type="ECO:0000256" key="8">
    <source>
        <dbReference type="RuleBase" id="RU363121"/>
    </source>
</evidence>
<feature type="compositionally biased region" description="Low complexity" evidence="9">
    <location>
        <begin position="201"/>
        <end position="232"/>
    </location>
</feature>
<dbReference type="PANTHER" id="PTHR31187">
    <property type="match status" value="1"/>
</dbReference>
<name>A0AAV0D665_9ASTE</name>
<keyword evidence="6 8" id="KW-1133">Transmembrane helix</keyword>
<gene>
    <name evidence="10" type="ORF">CEPIT_LOCUS11525</name>
</gene>
<reference evidence="10" key="1">
    <citation type="submission" date="2022-07" db="EMBL/GenBank/DDBJ databases">
        <authorList>
            <person name="Macas J."/>
            <person name="Novak P."/>
            <person name="Neumann P."/>
        </authorList>
    </citation>
    <scope>NUCLEOTIDE SEQUENCE</scope>
</reference>
<dbReference type="InterPro" id="IPR004667">
    <property type="entry name" value="ADP_ATP_car_bac_type"/>
</dbReference>